<dbReference type="Pfam" id="PF13302">
    <property type="entry name" value="Acetyltransf_3"/>
    <property type="match status" value="1"/>
</dbReference>
<dbReference type="InterPro" id="IPR016181">
    <property type="entry name" value="Acyl_CoA_acyltransferase"/>
</dbReference>
<dbReference type="PROSITE" id="PS51186">
    <property type="entry name" value="GNAT"/>
    <property type="match status" value="1"/>
</dbReference>
<evidence type="ECO:0000259" key="1">
    <source>
        <dbReference type="PROSITE" id="PS51186"/>
    </source>
</evidence>
<sequence>MADRDLLRTALDLPVLTERLCLRAYREDDLGNVFRLRSNPEVVAMLYGDPMTREEAPEALARYMTPPVLEADGDELKIAVERREDGAYLGNLKLQLLSREHLQGEIGYVFDPRHQGRGYAVEAARKALELGFAHFGMHRISAHCDVRNIASWKLMEKLRMRREAHYREKEFFKGAWAEDFVYAILRREWASREDSPAGTISA</sequence>
<dbReference type="SUPFAM" id="SSF55729">
    <property type="entry name" value="Acyl-CoA N-acyltransferases (Nat)"/>
    <property type="match status" value="1"/>
</dbReference>
<dbReference type="PANTHER" id="PTHR43792">
    <property type="entry name" value="GNAT FAMILY, PUTATIVE (AFU_ORTHOLOGUE AFUA_3G00765)-RELATED-RELATED"/>
    <property type="match status" value="1"/>
</dbReference>
<proteinExistence type="predicted"/>
<feature type="domain" description="N-acetyltransferase" evidence="1">
    <location>
        <begin position="20"/>
        <end position="187"/>
    </location>
</feature>
<reference evidence="2" key="1">
    <citation type="submission" date="2022-08" db="EMBL/GenBank/DDBJ databases">
        <title>Nisaea acidiphila sp. nov., isolated from a marine algal debris and emended description of the genus Nisaea Urios et al. 2008.</title>
        <authorList>
            <person name="Kwon K."/>
        </authorList>
    </citation>
    <scope>NUCLEOTIDE SEQUENCE</scope>
    <source>
        <strain evidence="2">MEBiC11861</strain>
    </source>
</reference>
<keyword evidence="3" id="KW-1185">Reference proteome</keyword>
<dbReference type="InterPro" id="IPR051531">
    <property type="entry name" value="N-acetyltransferase"/>
</dbReference>
<dbReference type="EMBL" id="CP102480">
    <property type="protein sequence ID" value="UUX51976.1"/>
    <property type="molecule type" value="Genomic_DNA"/>
</dbReference>
<evidence type="ECO:0000313" key="3">
    <source>
        <dbReference type="Proteomes" id="UP001060336"/>
    </source>
</evidence>
<organism evidence="2 3">
    <name type="scientific">Nisaea acidiphila</name>
    <dbReference type="NCBI Taxonomy" id="1862145"/>
    <lineage>
        <taxon>Bacteria</taxon>
        <taxon>Pseudomonadati</taxon>
        <taxon>Pseudomonadota</taxon>
        <taxon>Alphaproteobacteria</taxon>
        <taxon>Rhodospirillales</taxon>
        <taxon>Thalassobaculaceae</taxon>
        <taxon>Nisaea</taxon>
    </lineage>
</organism>
<evidence type="ECO:0000313" key="2">
    <source>
        <dbReference type="EMBL" id="UUX51976.1"/>
    </source>
</evidence>
<gene>
    <name evidence="2" type="ORF">NUH88_09780</name>
</gene>
<dbReference type="AlphaFoldDB" id="A0A9J7AXG6"/>
<dbReference type="GO" id="GO:0016747">
    <property type="term" value="F:acyltransferase activity, transferring groups other than amino-acyl groups"/>
    <property type="evidence" value="ECO:0007669"/>
    <property type="project" value="InterPro"/>
</dbReference>
<protein>
    <submittedName>
        <fullName evidence="2">GNAT family N-acetyltransferase</fullName>
    </submittedName>
</protein>
<dbReference type="Gene3D" id="3.40.630.30">
    <property type="match status" value="1"/>
</dbReference>
<dbReference type="RefSeq" id="WP_257771772.1">
    <property type="nucleotide sequence ID" value="NZ_CP102480.1"/>
</dbReference>
<dbReference type="InterPro" id="IPR000182">
    <property type="entry name" value="GNAT_dom"/>
</dbReference>
<dbReference type="Proteomes" id="UP001060336">
    <property type="component" value="Chromosome"/>
</dbReference>
<dbReference type="KEGG" id="naci:NUH88_09780"/>
<name>A0A9J7AXG6_9PROT</name>
<accession>A0A9J7AXG6</accession>